<sequence>PGRNIEFCLISSGIDLDPDHGCNTREYYSWLKSVINERAEIHFENPIIRQLPDRDVGGILEGYPSGTPRTVWQFLFGLVEHSNGWTEETLTAAIDSTPFPRSLDPKDGEYSIDFVQSLEDGMILFKNEFIISTDVWIEQETFYYSSCRPVLLDGEPGDVWLVTVGDAEATIEFWHKPAFQWVQLVDFVSTTTPPGTFFISDTDPGNLTNSWWLDTTGINIRKYSVSLNTWEPVGPITVSPTPPGGAAEGDLWLKVVGGKLILHVFDASINVFKIAKLSKRAVQDRATNSAFVGTPGNNNFIIICGDPALQGVPFGDTGDLRIKKDNILVESMVTCINFIGPDLQVTSPGLGEVDIEHLPFTCLPEQSSAPTAVPEAGKVFTLDIGGITELFYIDDSGTLIQLTNNGISIQNVFFAVSTSSASADQTIFSVPTTAISILAFKINGVDTT</sequence>
<dbReference type="EMBL" id="LAZR01046182">
    <property type="protein sequence ID" value="KKK97129.1"/>
    <property type="molecule type" value="Genomic_DNA"/>
</dbReference>
<dbReference type="AlphaFoldDB" id="A0A0F9C3T3"/>
<gene>
    <name evidence="1" type="ORF">LCGC14_2655840</name>
</gene>
<reference evidence="1" key="1">
    <citation type="journal article" date="2015" name="Nature">
        <title>Complex archaea that bridge the gap between prokaryotes and eukaryotes.</title>
        <authorList>
            <person name="Spang A."/>
            <person name="Saw J.H."/>
            <person name="Jorgensen S.L."/>
            <person name="Zaremba-Niedzwiedzka K."/>
            <person name="Martijn J."/>
            <person name="Lind A.E."/>
            <person name="van Eijk R."/>
            <person name="Schleper C."/>
            <person name="Guy L."/>
            <person name="Ettema T.J."/>
        </authorList>
    </citation>
    <scope>NUCLEOTIDE SEQUENCE</scope>
</reference>
<organism evidence="1">
    <name type="scientific">marine sediment metagenome</name>
    <dbReference type="NCBI Taxonomy" id="412755"/>
    <lineage>
        <taxon>unclassified sequences</taxon>
        <taxon>metagenomes</taxon>
        <taxon>ecological metagenomes</taxon>
    </lineage>
</organism>
<name>A0A0F9C3T3_9ZZZZ</name>
<protein>
    <submittedName>
        <fullName evidence="1">Uncharacterized protein</fullName>
    </submittedName>
</protein>
<proteinExistence type="predicted"/>
<comment type="caution">
    <text evidence="1">The sequence shown here is derived from an EMBL/GenBank/DDBJ whole genome shotgun (WGS) entry which is preliminary data.</text>
</comment>
<accession>A0A0F9C3T3</accession>
<feature type="non-terminal residue" evidence="1">
    <location>
        <position position="1"/>
    </location>
</feature>
<evidence type="ECO:0000313" key="1">
    <source>
        <dbReference type="EMBL" id="KKK97129.1"/>
    </source>
</evidence>
<feature type="non-terminal residue" evidence="1">
    <location>
        <position position="448"/>
    </location>
</feature>